<protein>
    <submittedName>
        <fullName evidence="1">Uncharacterized protein</fullName>
    </submittedName>
</protein>
<gene>
    <name evidence="1" type="ORF">F2Q68_00042775</name>
</gene>
<dbReference type="EMBL" id="QGKW02000007">
    <property type="protein sequence ID" value="KAF2616915.1"/>
    <property type="molecule type" value="Genomic_DNA"/>
</dbReference>
<reference evidence="1" key="1">
    <citation type="submission" date="2019-12" db="EMBL/GenBank/DDBJ databases">
        <title>Genome sequencing and annotation of Brassica cretica.</title>
        <authorList>
            <person name="Studholme D.J."/>
            <person name="Sarris P.F."/>
        </authorList>
    </citation>
    <scope>NUCLEOTIDE SEQUENCE</scope>
    <source>
        <strain evidence="1">PFS-001/15</strain>
        <tissue evidence="1">Leaf</tissue>
    </source>
</reference>
<sequence length="129" mass="13993">MILTIANVLEQGTLGMNNLFDACELSHKEVHRNGSNILDICTSMVSTCIPPHTELSIVCRGPREVLPTLVTAFDTCKKCQKTAVSTTSPPSSYRALALALFQHTCNVMISAYTANRGKVEPLRTSVNAL</sequence>
<dbReference type="Proteomes" id="UP000712281">
    <property type="component" value="Unassembled WGS sequence"/>
</dbReference>
<evidence type="ECO:0000313" key="2">
    <source>
        <dbReference type="Proteomes" id="UP000712281"/>
    </source>
</evidence>
<comment type="caution">
    <text evidence="1">The sequence shown here is derived from an EMBL/GenBank/DDBJ whole genome shotgun (WGS) entry which is preliminary data.</text>
</comment>
<proteinExistence type="predicted"/>
<organism evidence="1 2">
    <name type="scientific">Brassica cretica</name>
    <name type="common">Mustard</name>
    <dbReference type="NCBI Taxonomy" id="69181"/>
    <lineage>
        <taxon>Eukaryota</taxon>
        <taxon>Viridiplantae</taxon>
        <taxon>Streptophyta</taxon>
        <taxon>Embryophyta</taxon>
        <taxon>Tracheophyta</taxon>
        <taxon>Spermatophyta</taxon>
        <taxon>Magnoliopsida</taxon>
        <taxon>eudicotyledons</taxon>
        <taxon>Gunneridae</taxon>
        <taxon>Pentapetalae</taxon>
        <taxon>rosids</taxon>
        <taxon>malvids</taxon>
        <taxon>Brassicales</taxon>
        <taxon>Brassicaceae</taxon>
        <taxon>Brassiceae</taxon>
        <taxon>Brassica</taxon>
    </lineage>
</organism>
<evidence type="ECO:0000313" key="1">
    <source>
        <dbReference type="EMBL" id="KAF2616915.1"/>
    </source>
</evidence>
<accession>A0A8S9MAG8</accession>
<dbReference type="AlphaFoldDB" id="A0A8S9MAG8"/>
<name>A0A8S9MAG8_BRACR</name>